<dbReference type="PANTHER" id="PTHR15836:SF4">
    <property type="entry name" value="PERIPHILIN-1"/>
    <property type="match status" value="1"/>
</dbReference>
<dbReference type="AlphaFoldDB" id="A0AAD1R0X6"/>
<dbReference type="GO" id="GO:0045892">
    <property type="term" value="P:negative regulation of DNA-templated transcription"/>
    <property type="evidence" value="ECO:0007669"/>
    <property type="project" value="InterPro"/>
</dbReference>
<reference evidence="3" key="1">
    <citation type="submission" date="2022-03" db="EMBL/GenBank/DDBJ databases">
        <authorList>
            <person name="Alioto T."/>
            <person name="Alioto T."/>
            <person name="Gomez Garrido J."/>
        </authorList>
    </citation>
    <scope>NUCLEOTIDE SEQUENCE</scope>
</reference>
<dbReference type="GO" id="GO:0005654">
    <property type="term" value="C:nucleoplasm"/>
    <property type="evidence" value="ECO:0007669"/>
    <property type="project" value="TreeGrafter"/>
</dbReference>
<dbReference type="Proteomes" id="UP001295444">
    <property type="component" value="Chromosome 01"/>
</dbReference>
<feature type="compositionally biased region" description="Basic and acidic residues" evidence="1">
    <location>
        <begin position="150"/>
        <end position="160"/>
    </location>
</feature>
<dbReference type="EMBL" id="OW240912">
    <property type="protein sequence ID" value="CAH2221074.1"/>
    <property type="molecule type" value="Genomic_DNA"/>
</dbReference>
<gene>
    <name evidence="3" type="ORF">PECUL_23A033835</name>
</gene>
<dbReference type="CDD" id="cd22896">
    <property type="entry name" value="periphilin-like"/>
    <property type="match status" value="1"/>
</dbReference>
<dbReference type="InterPro" id="IPR028851">
    <property type="entry name" value="Pphln1"/>
</dbReference>
<dbReference type="InterPro" id="IPR057603">
    <property type="entry name" value="Periphilin-1_C"/>
</dbReference>
<feature type="domain" description="Periphilin-1 C-terminal" evidence="2">
    <location>
        <begin position="358"/>
        <end position="435"/>
    </location>
</feature>
<dbReference type="GO" id="GO:0097355">
    <property type="term" value="P:protein localization to heterochromatin"/>
    <property type="evidence" value="ECO:0007669"/>
    <property type="project" value="TreeGrafter"/>
</dbReference>
<keyword evidence="4" id="KW-1185">Reference proteome</keyword>
<feature type="region of interest" description="Disordered" evidence="1">
    <location>
        <begin position="17"/>
        <end position="214"/>
    </location>
</feature>
<accession>A0AAD1R0X6</accession>
<dbReference type="GO" id="GO:0045814">
    <property type="term" value="P:negative regulation of gene expression, epigenetic"/>
    <property type="evidence" value="ECO:0007669"/>
    <property type="project" value="TreeGrafter"/>
</dbReference>
<protein>
    <recommendedName>
        <fullName evidence="2">Periphilin-1 C-terminal domain-containing protein</fullName>
    </recommendedName>
</protein>
<evidence type="ECO:0000313" key="4">
    <source>
        <dbReference type="Proteomes" id="UP001295444"/>
    </source>
</evidence>
<dbReference type="Pfam" id="PF25234">
    <property type="entry name" value="Periphilin_C"/>
    <property type="match status" value="1"/>
</dbReference>
<evidence type="ECO:0000259" key="2">
    <source>
        <dbReference type="Pfam" id="PF25234"/>
    </source>
</evidence>
<feature type="compositionally biased region" description="Basic and acidic residues" evidence="1">
    <location>
        <begin position="45"/>
        <end position="112"/>
    </location>
</feature>
<feature type="compositionally biased region" description="Basic residues" evidence="1">
    <location>
        <begin position="136"/>
        <end position="149"/>
    </location>
</feature>
<dbReference type="PANTHER" id="PTHR15836">
    <property type="entry name" value="PERIPHILIN 1"/>
    <property type="match status" value="1"/>
</dbReference>
<evidence type="ECO:0000256" key="1">
    <source>
        <dbReference type="SAM" id="MobiDB-lite"/>
    </source>
</evidence>
<name>A0AAD1R0X6_PELCU</name>
<evidence type="ECO:0000313" key="3">
    <source>
        <dbReference type="EMBL" id="CAH2221074.1"/>
    </source>
</evidence>
<proteinExistence type="predicted"/>
<sequence>MSHIIAATVSAQPVPVLRGHHPRSFRGGGYNAHREHGGYSSAGYHDYHDNPRHDFHDNPRQDFHDNPRHDNCHDYPDDSYHMRDYDERQFQDYKDPRYHDERNYHEYREPGYHRGRAKGNHYRGGYKSHERGNSAHNKHSGPHPKKLKSPKIDKTPKKGDGPAGRSKPSSVSPVPIVVHNPGRSVVVLTSGDSSTDESKEKTPSPIVARTNNKGNVKPIPVIKAETSASNSKSNCEQAGTDTVTIKPVSEVKTETIKVFAEPKEEIPVLTPKEEEISLDISAGKRPHPEQQEASLDDEKRECVTIDTKRMRNDKSPERCNKDYEVQIPLLDGWIDVPPHSPGPSCATEELAKKPELEQCVSDTAQMLRRAFILARKEEIELAYAQDCRTFALVANMLLKKDPSIETAVASALRSTLQEIAGRCVHELSSFIERYDVESRVLLESAASISKTN</sequence>
<feature type="compositionally biased region" description="Low complexity" evidence="1">
    <location>
        <begin position="166"/>
        <end position="181"/>
    </location>
</feature>
<feature type="compositionally biased region" description="Basic residues" evidence="1">
    <location>
        <begin position="113"/>
        <end position="126"/>
    </location>
</feature>
<organism evidence="3 4">
    <name type="scientific">Pelobates cultripes</name>
    <name type="common">Western spadefoot toad</name>
    <dbReference type="NCBI Taxonomy" id="61616"/>
    <lineage>
        <taxon>Eukaryota</taxon>
        <taxon>Metazoa</taxon>
        <taxon>Chordata</taxon>
        <taxon>Craniata</taxon>
        <taxon>Vertebrata</taxon>
        <taxon>Euteleostomi</taxon>
        <taxon>Amphibia</taxon>
        <taxon>Batrachia</taxon>
        <taxon>Anura</taxon>
        <taxon>Pelobatoidea</taxon>
        <taxon>Pelobatidae</taxon>
        <taxon>Pelobates</taxon>
    </lineage>
</organism>